<dbReference type="InterPro" id="IPR050201">
    <property type="entry name" value="Bacterial_glucokinase"/>
</dbReference>
<dbReference type="RefSeq" id="WP_035259182.1">
    <property type="nucleotide sequence ID" value="NZ_JFKE01000004.1"/>
</dbReference>
<keyword evidence="1" id="KW-0808">Transferase</keyword>
<dbReference type="GO" id="GO:0006096">
    <property type="term" value="P:glycolytic process"/>
    <property type="evidence" value="ECO:0007669"/>
    <property type="project" value="InterPro"/>
</dbReference>
<dbReference type="Pfam" id="PF02685">
    <property type="entry name" value="Glucokinase"/>
    <property type="match status" value="1"/>
</dbReference>
<dbReference type="GO" id="GO:0005829">
    <property type="term" value="C:cytosol"/>
    <property type="evidence" value="ECO:0007669"/>
    <property type="project" value="TreeGrafter"/>
</dbReference>
<keyword evidence="5" id="KW-1185">Reference proteome</keyword>
<dbReference type="Proteomes" id="UP000026249">
    <property type="component" value="Unassembled WGS sequence"/>
</dbReference>
<dbReference type="EMBL" id="JFKE01000004">
    <property type="protein sequence ID" value="KAJ55405.1"/>
    <property type="molecule type" value="Genomic_DNA"/>
</dbReference>
<protein>
    <recommendedName>
        <fullName evidence="6">Glucokinase</fullName>
    </recommendedName>
</protein>
<dbReference type="OrthoDB" id="9800595at2"/>
<evidence type="ECO:0000256" key="1">
    <source>
        <dbReference type="ARBA" id="ARBA00022679"/>
    </source>
</evidence>
<dbReference type="GO" id="GO:0005524">
    <property type="term" value="F:ATP binding"/>
    <property type="evidence" value="ECO:0007669"/>
    <property type="project" value="InterPro"/>
</dbReference>
<dbReference type="GO" id="GO:0005536">
    <property type="term" value="F:D-glucose binding"/>
    <property type="evidence" value="ECO:0007669"/>
    <property type="project" value="InterPro"/>
</dbReference>
<dbReference type="InterPro" id="IPR003836">
    <property type="entry name" value="Glucokinase"/>
</dbReference>
<gene>
    <name evidence="4" type="ORF">ACMU_11965</name>
</gene>
<evidence type="ECO:0000256" key="3">
    <source>
        <dbReference type="RuleBase" id="RU004046"/>
    </source>
</evidence>
<organism evidence="4 5">
    <name type="scientific">Actibacterium mucosum KCTC 23349</name>
    <dbReference type="NCBI Taxonomy" id="1454373"/>
    <lineage>
        <taxon>Bacteria</taxon>
        <taxon>Pseudomonadati</taxon>
        <taxon>Pseudomonadota</taxon>
        <taxon>Alphaproteobacteria</taxon>
        <taxon>Rhodobacterales</taxon>
        <taxon>Roseobacteraceae</taxon>
        <taxon>Actibacterium</taxon>
    </lineage>
</organism>
<comment type="caution">
    <text evidence="4">The sequence shown here is derived from an EMBL/GenBank/DDBJ whole genome shotgun (WGS) entry which is preliminary data.</text>
</comment>
<dbReference type="SUPFAM" id="SSF53067">
    <property type="entry name" value="Actin-like ATPase domain"/>
    <property type="match status" value="1"/>
</dbReference>
<proteinExistence type="inferred from homology"/>
<sequence>MTMALVADIGGTNTRVALAKGRALQADSIQRFRNADFEGLEPILHTYLGAQQPGPLSGVCVAIAGPVSDGRGSLTNLNWTIAPEPLSALAGGAPALVVNDLQAQGFALDHLSDSALQALIPGQVSTAATRLVIGVGTGFNIAPVFRSGDTLIVAPAEAGHQTLPVQDSTELALVRALAADTGFAAVEEALSGRGLGNVYRFVAGQNGQNRPADGKELTRLLADGEDAIAKEAMAMFAQLLGRVAGDLALCFLPKGGIYFCGGMSRIVAPYLDQGGFADAFRAKGRFAEFMQDFPVFLIDDDYAALTGCAECLLQHR</sequence>
<dbReference type="AlphaFoldDB" id="A0A037ZG50"/>
<evidence type="ECO:0008006" key="6">
    <source>
        <dbReference type="Google" id="ProtNLM"/>
    </source>
</evidence>
<dbReference type="Gene3D" id="3.30.420.40">
    <property type="match status" value="1"/>
</dbReference>
<dbReference type="PANTHER" id="PTHR47690:SF1">
    <property type="entry name" value="GLUCOKINASE"/>
    <property type="match status" value="1"/>
</dbReference>
<keyword evidence="2" id="KW-0418">Kinase</keyword>
<name>A0A037ZG50_9RHOB</name>
<dbReference type="GO" id="GO:0004340">
    <property type="term" value="F:glucokinase activity"/>
    <property type="evidence" value="ECO:0007669"/>
    <property type="project" value="InterPro"/>
</dbReference>
<evidence type="ECO:0000256" key="2">
    <source>
        <dbReference type="ARBA" id="ARBA00022777"/>
    </source>
</evidence>
<dbReference type="CDD" id="cd24008">
    <property type="entry name" value="ASKHA_NBD_GLK"/>
    <property type="match status" value="1"/>
</dbReference>
<dbReference type="PANTHER" id="PTHR47690">
    <property type="entry name" value="GLUCOKINASE"/>
    <property type="match status" value="1"/>
</dbReference>
<reference evidence="4 5" key="1">
    <citation type="submission" date="2014-03" db="EMBL/GenBank/DDBJ databases">
        <title>Draft Genome Sequence of Actibacterium mucosum KCTC 23349, a Marine Alphaproteobacterium with Complex Ionic Requirements Isolated from Mediterranean Seawater at Malvarrosa Beach, Valencia, Spain.</title>
        <authorList>
            <person name="Arahal D.R."/>
            <person name="Shao Z."/>
            <person name="Lai Q."/>
            <person name="Pujalte M.J."/>
        </authorList>
    </citation>
    <scope>NUCLEOTIDE SEQUENCE [LARGE SCALE GENOMIC DNA]</scope>
    <source>
        <strain evidence="4 5">KCTC 23349</strain>
    </source>
</reference>
<dbReference type="Gene3D" id="3.40.367.20">
    <property type="match status" value="1"/>
</dbReference>
<dbReference type="InterPro" id="IPR043129">
    <property type="entry name" value="ATPase_NBD"/>
</dbReference>
<dbReference type="STRING" id="1454373.ACMU_11965"/>
<evidence type="ECO:0000313" key="5">
    <source>
        <dbReference type="Proteomes" id="UP000026249"/>
    </source>
</evidence>
<evidence type="ECO:0000313" key="4">
    <source>
        <dbReference type="EMBL" id="KAJ55405.1"/>
    </source>
</evidence>
<comment type="similarity">
    <text evidence="3">Belongs to the bacterial glucokinase family.</text>
</comment>
<accession>A0A037ZG50</accession>